<evidence type="ECO:0000313" key="2">
    <source>
        <dbReference type="Proteomes" id="UP000224634"/>
    </source>
</evidence>
<dbReference type="EMBL" id="PDNA01000430">
    <property type="protein sequence ID" value="PGG95515.1"/>
    <property type="molecule type" value="Genomic_DNA"/>
</dbReference>
<organism evidence="1 2">
    <name type="scientific">Polytolypa hystricis (strain UAMH7299)</name>
    <dbReference type="NCBI Taxonomy" id="1447883"/>
    <lineage>
        <taxon>Eukaryota</taxon>
        <taxon>Fungi</taxon>
        <taxon>Dikarya</taxon>
        <taxon>Ascomycota</taxon>
        <taxon>Pezizomycotina</taxon>
        <taxon>Eurotiomycetes</taxon>
        <taxon>Eurotiomycetidae</taxon>
        <taxon>Onygenales</taxon>
        <taxon>Onygenales incertae sedis</taxon>
        <taxon>Polytolypa</taxon>
    </lineage>
</organism>
<accession>A0A2B7WFN1</accession>
<proteinExistence type="predicted"/>
<reference evidence="1 2" key="1">
    <citation type="submission" date="2017-10" db="EMBL/GenBank/DDBJ databases">
        <title>Comparative genomics in systemic dimorphic fungi from Ajellomycetaceae.</title>
        <authorList>
            <person name="Munoz J.F."/>
            <person name="Mcewen J.G."/>
            <person name="Clay O.K."/>
            <person name="Cuomo C.A."/>
        </authorList>
    </citation>
    <scope>NUCLEOTIDE SEQUENCE [LARGE SCALE GENOMIC DNA]</scope>
    <source>
        <strain evidence="1 2">UAMH7299</strain>
    </source>
</reference>
<gene>
    <name evidence="1" type="ORF">AJ80_09951</name>
</gene>
<comment type="caution">
    <text evidence="1">The sequence shown here is derived from an EMBL/GenBank/DDBJ whole genome shotgun (WGS) entry which is preliminary data.</text>
</comment>
<keyword evidence="2" id="KW-1185">Reference proteome</keyword>
<evidence type="ECO:0000313" key="1">
    <source>
        <dbReference type="EMBL" id="PGG95515.1"/>
    </source>
</evidence>
<name>A0A2B7WFN1_POLH7</name>
<sequence length="213" mass="25127">MTTVPQKRTLFESDVERRDPNNGPYGIFITVSQGKSITAHENLIHSYCEIWSGITDSMLALLWGSSRERADAMNMVQKQNSKLRDINSKSGRQRNMGLIDYQDWVQAGRQLDLAIRDYYIYNSDARYYDVEDFIWERTQKRHYPDSWRVEWKRYQREIERNSSKYNDGNCYALNRCRHQRATAIRGQQKAVACSAPRPTKRRAKADHKLTPIR</sequence>
<dbReference type="AlphaFoldDB" id="A0A2B7WFN1"/>
<dbReference type="Proteomes" id="UP000224634">
    <property type="component" value="Unassembled WGS sequence"/>
</dbReference>
<protein>
    <submittedName>
        <fullName evidence="1">Uncharacterized protein</fullName>
    </submittedName>
</protein>
<dbReference type="OrthoDB" id="4207386at2759"/>